<feature type="domain" description="DUF985" evidence="1">
    <location>
        <begin position="2"/>
        <end position="129"/>
    </location>
</feature>
<dbReference type="PANTHER" id="PTHR33387:SF3">
    <property type="entry name" value="DUF985 DOMAIN-CONTAINING PROTEIN"/>
    <property type="match status" value="1"/>
</dbReference>
<dbReference type="InterPro" id="IPR014710">
    <property type="entry name" value="RmlC-like_jellyroll"/>
</dbReference>
<dbReference type="AlphaFoldDB" id="A0A3A5HAP9"/>
<dbReference type="PANTHER" id="PTHR33387">
    <property type="entry name" value="RMLC-LIKE JELLY ROLL FOLD PROTEIN"/>
    <property type="match status" value="1"/>
</dbReference>
<comment type="caution">
    <text evidence="2">The sequence shown here is derived from an EMBL/GenBank/DDBJ whole genome shotgun (WGS) entry which is preliminary data.</text>
</comment>
<dbReference type="OrthoDB" id="9798288at2"/>
<gene>
    <name evidence="2" type="ORF">D4739_02055</name>
</gene>
<organism evidence="2 3">
    <name type="scientific">Nocardioides cavernaquae</name>
    <dbReference type="NCBI Taxonomy" id="2321396"/>
    <lineage>
        <taxon>Bacteria</taxon>
        <taxon>Bacillati</taxon>
        <taxon>Actinomycetota</taxon>
        <taxon>Actinomycetes</taxon>
        <taxon>Propionibacteriales</taxon>
        <taxon>Nocardioidaceae</taxon>
        <taxon>Nocardioides</taxon>
    </lineage>
</organism>
<accession>A0A3A5HAP9</accession>
<keyword evidence="3" id="KW-1185">Reference proteome</keyword>
<dbReference type="Proteomes" id="UP000276542">
    <property type="component" value="Unassembled WGS sequence"/>
</dbReference>
<reference evidence="3" key="1">
    <citation type="submission" date="2018-09" db="EMBL/GenBank/DDBJ databases">
        <authorList>
            <person name="Zhu H."/>
        </authorList>
    </citation>
    <scope>NUCLEOTIDE SEQUENCE [LARGE SCALE GENOMIC DNA]</scope>
    <source>
        <strain evidence="3">K1W22B-1</strain>
    </source>
</reference>
<sequence>MLGLEPHPEGGWYRQTWVSPESVELPDGRVRPTATLIHFLLPAGESSAWHRVLSDEIWLAHSGVVTVELGGSGPAPEPGEKHAVGMAEGAELQVLVPAGVWQRTIPSDREALVSCLVSPGFDFADFELA</sequence>
<dbReference type="Pfam" id="PF06172">
    <property type="entry name" value="Cupin_5"/>
    <property type="match status" value="1"/>
</dbReference>
<protein>
    <submittedName>
        <fullName evidence="2">Cupin domain-containing protein</fullName>
    </submittedName>
</protein>
<evidence type="ECO:0000259" key="1">
    <source>
        <dbReference type="Pfam" id="PF06172"/>
    </source>
</evidence>
<dbReference type="InterPro" id="IPR009327">
    <property type="entry name" value="Cupin_DUF985"/>
</dbReference>
<dbReference type="EMBL" id="QYRP01000002">
    <property type="protein sequence ID" value="RJS47716.1"/>
    <property type="molecule type" value="Genomic_DNA"/>
</dbReference>
<evidence type="ECO:0000313" key="2">
    <source>
        <dbReference type="EMBL" id="RJS47716.1"/>
    </source>
</evidence>
<dbReference type="InterPro" id="IPR011051">
    <property type="entry name" value="RmlC_Cupin_sf"/>
</dbReference>
<dbReference type="InterPro" id="IPR039935">
    <property type="entry name" value="YML079W-like"/>
</dbReference>
<dbReference type="Gene3D" id="2.60.120.10">
    <property type="entry name" value="Jelly Rolls"/>
    <property type="match status" value="1"/>
</dbReference>
<name>A0A3A5HAP9_9ACTN</name>
<dbReference type="CDD" id="cd06121">
    <property type="entry name" value="cupin_YML079wp"/>
    <property type="match status" value="1"/>
</dbReference>
<evidence type="ECO:0000313" key="3">
    <source>
        <dbReference type="Proteomes" id="UP000276542"/>
    </source>
</evidence>
<proteinExistence type="predicted"/>
<dbReference type="SUPFAM" id="SSF51182">
    <property type="entry name" value="RmlC-like cupins"/>
    <property type="match status" value="1"/>
</dbReference>